<dbReference type="AlphaFoldDB" id="A0A1Q9BUK0"/>
<evidence type="ECO:0000313" key="3">
    <source>
        <dbReference type="Proteomes" id="UP000186817"/>
    </source>
</evidence>
<dbReference type="Pfam" id="PF02771">
    <property type="entry name" value="Acyl-CoA_dh_N"/>
    <property type="match status" value="1"/>
</dbReference>
<dbReference type="EMBL" id="LSRX01003876">
    <property type="protein sequence ID" value="OLP74342.1"/>
    <property type="molecule type" value="Genomic_DNA"/>
</dbReference>
<dbReference type="Proteomes" id="UP000186817">
    <property type="component" value="Unassembled WGS sequence"/>
</dbReference>
<evidence type="ECO:0000313" key="2">
    <source>
        <dbReference type="EMBL" id="OLP74342.1"/>
    </source>
</evidence>
<dbReference type="InterPro" id="IPR037069">
    <property type="entry name" value="AcylCoA_DH/ox_N_sf"/>
</dbReference>
<protein>
    <recommendedName>
        <fullName evidence="1">Acyl-CoA dehydrogenase/oxidase N-terminal domain-containing protein</fullName>
    </recommendedName>
</protein>
<feature type="domain" description="Acyl-CoA dehydrogenase/oxidase N-terminal" evidence="1">
    <location>
        <begin position="10"/>
        <end position="66"/>
    </location>
</feature>
<proteinExistence type="predicted"/>
<dbReference type="SUPFAM" id="SSF56645">
    <property type="entry name" value="Acyl-CoA dehydrogenase NM domain-like"/>
    <property type="match status" value="1"/>
</dbReference>
<dbReference type="Gene3D" id="1.10.540.10">
    <property type="entry name" value="Acyl-CoA dehydrogenase/oxidase, N-terminal domain"/>
    <property type="match status" value="1"/>
</dbReference>
<dbReference type="GO" id="GO:0050660">
    <property type="term" value="F:flavin adenine dinucleotide binding"/>
    <property type="evidence" value="ECO:0007669"/>
    <property type="project" value="InterPro"/>
</dbReference>
<feature type="non-terminal residue" evidence="2">
    <location>
        <position position="1"/>
    </location>
</feature>
<name>A0A1Q9BUK0_SYMMI</name>
<organism evidence="2 3">
    <name type="scientific">Symbiodinium microadriaticum</name>
    <name type="common">Dinoflagellate</name>
    <name type="synonym">Zooxanthella microadriatica</name>
    <dbReference type="NCBI Taxonomy" id="2951"/>
    <lineage>
        <taxon>Eukaryota</taxon>
        <taxon>Sar</taxon>
        <taxon>Alveolata</taxon>
        <taxon>Dinophyceae</taxon>
        <taxon>Suessiales</taxon>
        <taxon>Symbiodiniaceae</taxon>
        <taxon>Symbiodinium</taxon>
    </lineage>
</organism>
<gene>
    <name evidence="2" type="ORF">AK812_SmicGene46147</name>
</gene>
<dbReference type="OrthoDB" id="9988775at2759"/>
<sequence length="66" mass="6939">ARPASTLLSADEETIRGAAETFATEILAPKVQDMDRDSKMSPEIVQVPEDLGGVGMGFTASCLAIE</sequence>
<reference evidence="2 3" key="1">
    <citation type="submission" date="2016-02" db="EMBL/GenBank/DDBJ databases">
        <title>Genome analysis of coral dinoflagellate symbionts highlights evolutionary adaptations to a symbiotic lifestyle.</title>
        <authorList>
            <person name="Aranda M."/>
            <person name="Li Y."/>
            <person name="Liew Y.J."/>
            <person name="Baumgarten S."/>
            <person name="Simakov O."/>
            <person name="Wilson M."/>
            <person name="Piel J."/>
            <person name="Ashoor H."/>
            <person name="Bougouffa S."/>
            <person name="Bajic V.B."/>
            <person name="Ryu T."/>
            <person name="Ravasi T."/>
            <person name="Bayer T."/>
            <person name="Micklem G."/>
            <person name="Kim H."/>
            <person name="Bhak J."/>
            <person name="Lajeunesse T.C."/>
            <person name="Voolstra C.R."/>
        </authorList>
    </citation>
    <scope>NUCLEOTIDE SEQUENCE [LARGE SCALE GENOMIC DNA]</scope>
    <source>
        <strain evidence="2 3">CCMP2467</strain>
    </source>
</reference>
<keyword evidence="3" id="KW-1185">Reference proteome</keyword>
<evidence type="ECO:0000259" key="1">
    <source>
        <dbReference type="Pfam" id="PF02771"/>
    </source>
</evidence>
<dbReference type="InterPro" id="IPR009100">
    <property type="entry name" value="AcylCoA_DH/oxidase_NM_dom_sf"/>
</dbReference>
<comment type="caution">
    <text evidence="2">The sequence shown here is derived from an EMBL/GenBank/DDBJ whole genome shotgun (WGS) entry which is preliminary data.</text>
</comment>
<feature type="non-terminal residue" evidence="2">
    <location>
        <position position="66"/>
    </location>
</feature>
<accession>A0A1Q9BUK0</accession>
<dbReference type="GO" id="GO:0016627">
    <property type="term" value="F:oxidoreductase activity, acting on the CH-CH group of donors"/>
    <property type="evidence" value="ECO:0007669"/>
    <property type="project" value="InterPro"/>
</dbReference>
<dbReference type="InterPro" id="IPR013786">
    <property type="entry name" value="AcylCoA_DH/ox_N"/>
</dbReference>